<organism evidence="2 3">
    <name type="scientific">Streptomyces mutabilis</name>
    <dbReference type="NCBI Taxonomy" id="67332"/>
    <lineage>
        <taxon>Bacteria</taxon>
        <taxon>Bacillati</taxon>
        <taxon>Actinomycetota</taxon>
        <taxon>Actinomycetes</taxon>
        <taxon>Kitasatosporales</taxon>
        <taxon>Streptomycetaceae</taxon>
        <taxon>Streptomyces</taxon>
    </lineage>
</organism>
<evidence type="ECO:0000313" key="3">
    <source>
        <dbReference type="Proteomes" id="UP000029095"/>
    </source>
</evidence>
<reference evidence="2 3" key="1">
    <citation type="submission" date="2014-05" db="EMBL/GenBank/DDBJ databases">
        <title>Complete genome sequence of the Streptomyces mutabilis TRM45540.</title>
        <authorList>
            <person name="Luo X."/>
            <person name="Zhang L."/>
        </authorList>
    </citation>
    <scope>NUCLEOTIDE SEQUENCE [LARGE SCALE GENOMIC DNA]</scope>
    <source>
        <strain evidence="2 3">TRM45540</strain>
    </source>
</reference>
<accession>A0A086MRE9</accession>
<evidence type="ECO:0000313" key="2">
    <source>
        <dbReference type="EMBL" id="KFG71467.1"/>
    </source>
</evidence>
<dbReference type="Proteomes" id="UP000029095">
    <property type="component" value="Unassembled WGS sequence"/>
</dbReference>
<dbReference type="STRING" id="1915400.FM21_35005"/>
<name>A0A086MRE9_9ACTN</name>
<keyword evidence="3" id="KW-1185">Reference proteome</keyword>
<comment type="caution">
    <text evidence="2">The sequence shown here is derived from an EMBL/GenBank/DDBJ whole genome shotgun (WGS) entry which is preliminary data.</text>
</comment>
<protein>
    <submittedName>
        <fullName evidence="2">Uncharacterized protein</fullName>
    </submittedName>
</protein>
<sequence>MSQTMYNVRVEFGVRETPPDTVITAVHEDLARYDVSVGSSPTGGLTVRLFLEADSPVDAGTRGVEYILGALLKHEVFQPHQMTGYEVITEEEFDRRLAEPLVPELAGMTEVAQITGTTTSRASQLRARLAPYLVQELASGPVYLASGVRTFAEKEYSRKPGVRRTEIPLTPIERALLDSLAAAAAGTEVASTAAGHQAVSDAIEGVVGNGHQVQLHFQPADSEVTAALDTLLEHGLVRTRRIYKKEMEKMAAGHEDDLVVSLTGKGQRHSSAITPAAGASGQEDDR</sequence>
<dbReference type="RefSeq" id="WP_043385972.1">
    <property type="nucleotide sequence ID" value="NZ_KN039950.1"/>
</dbReference>
<gene>
    <name evidence="2" type="ORF">FM21_35005</name>
</gene>
<proteinExistence type="predicted"/>
<evidence type="ECO:0000256" key="1">
    <source>
        <dbReference type="SAM" id="MobiDB-lite"/>
    </source>
</evidence>
<dbReference type="EMBL" id="JNFQ01000007">
    <property type="protein sequence ID" value="KFG71467.1"/>
    <property type="molecule type" value="Genomic_DNA"/>
</dbReference>
<feature type="region of interest" description="Disordered" evidence="1">
    <location>
        <begin position="263"/>
        <end position="286"/>
    </location>
</feature>
<dbReference type="HOGENOM" id="CLU_972940_0_0_11"/>
<dbReference type="AlphaFoldDB" id="A0A086MRE9"/>